<proteinExistence type="predicted"/>
<sequence length="582" mass="62310">MGVRMQIGGWHFPCFWADWKMTVARTFPFRRVLTGSCNLLQDLPFGSLRSFFLLHPHNNRIFALGSAWKTSLWIVDRSRRPRRGRAKTRTLTTMIAALAATLLALLPLAVADPPVQYCRFGYPAGEADFCLALSTTLNTTTSAHDVYLTLHVPRASPHGWTAVGTGPRMAGSLMFIVYGSPSTSSAPVLSIRTADGHHQPRALDAALPSLHLLHAKWTPLAPPTPRHEDAADYPRPPSSLATHAADIAVACYACTAPWAALPGGGAPLALGSSQPWIWAWNDRQEFSSPSPARSAHLEMHRHHAGSGGFGVFYVDMTSSLSPVQQTPSITPGTAHIGTSDSPMGVGGLLASFWERPAARAHGVLMGLAFLVAFPAGAVAMRVGGGRAFARHWVVQAGGTVLAGAGAGVGALVTGGRLPRTVHEALGVVVVLAVAGQAVLGWWHHVAFVRLRRRTWLSHAHVWLGRGVLAVRWVNVWTGVVLAGHRGFGLAVAIVGAFMVIDGVVVGLWLWTTWRRPARRTVVVGEGQVEAHALMPRTDGAENYFALEMSDDEAESDGEADLGKEPMGGHLPRRSVDVGDVKG</sequence>
<dbReference type="CDD" id="cd08760">
    <property type="entry name" value="Cyt_b561_FRRS1_like"/>
    <property type="match status" value="1"/>
</dbReference>
<organism evidence="4 5">
    <name type="scientific">Lasiosphaeris hirsuta</name>
    <dbReference type="NCBI Taxonomy" id="260670"/>
    <lineage>
        <taxon>Eukaryota</taxon>
        <taxon>Fungi</taxon>
        <taxon>Dikarya</taxon>
        <taxon>Ascomycota</taxon>
        <taxon>Pezizomycotina</taxon>
        <taxon>Sordariomycetes</taxon>
        <taxon>Sordariomycetidae</taxon>
        <taxon>Sordariales</taxon>
        <taxon>Lasiosphaeriaceae</taxon>
        <taxon>Lasiosphaeris</taxon>
    </lineage>
</organism>
<feature type="transmembrane region" description="Helical" evidence="2">
    <location>
        <begin position="462"/>
        <end position="481"/>
    </location>
</feature>
<dbReference type="EMBL" id="JAUKUA010000007">
    <property type="protein sequence ID" value="KAK0705628.1"/>
    <property type="molecule type" value="Genomic_DNA"/>
</dbReference>
<feature type="compositionally biased region" description="Acidic residues" evidence="1">
    <location>
        <begin position="550"/>
        <end position="559"/>
    </location>
</feature>
<dbReference type="Gene3D" id="2.60.40.1210">
    <property type="entry name" value="Cellobiose dehydrogenase, cytochrome domain"/>
    <property type="match status" value="1"/>
</dbReference>
<dbReference type="Gene3D" id="1.20.120.1770">
    <property type="match status" value="1"/>
</dbReference>
<feature type="transmembrane region" description="Helical" evidence="2">
    <location>
        <begin position="487"/>
        <end position="510"/>
    </location>
</feature>
<evidence type="ECO:0000256" key="1">
    <source>
        <dbReference type="SAM" id="MobiDB-lite"/>
    </source>
</evidence>
<evidence type="ECO:0000313" key="5">
    <source>
        <dbReference type="Proteomes" id="UP001172102"/>
    </source>
</evidence>
<evidence type="ECO:0000256" key="2">
    <source>
        <dbReference type="SAM" id="Phobius"/>
    </source>
</evidence>
<feature type="transmembrane region" description="Helical" evidence="2">
    <location>
        <begin position="360"/>
        <end position="380"/>
    </location>
</feature>
<evidence type="ECO:0000313" key="4">
    <source>
        <dbReference type="EMBL" id="KAK0705628.1"/>
    </source>
</evidence>
<dbReference type="AlphaFoldDB" id="A0AA39ZXU2"/>
<keyword evidence="2" id="KW-0472">Membrane</keyword>
<feature type="transmembrane region" description="Helical" evidence="2">
    <location>
        <begin position="392"/>
        <end position="412"/>
    </location>
</feature>
<feature type="compositionally biased region" description="Basic and acidic residues" evidence="1">
    <location>
        <begin position="573"/>
        <end position="582"/>
    </location>
</feature>
<feature type="transmembrane region" description="Helical" evidence="2">
    <location>
        <begin position="90"/>
        <end position="110"/>
    </location>
</feature>
<dbReference type="Proteomes" id="UP001172102">
    <property type="component" value="Unassembled WGS sequence"/>
</dbReference>
<accession>A0AA39ZXU2</accession>
<name>A0AA39ZXU2_9PEZI</name>
<dbReference type="CDD" id="cd09630">
    <property type="entry name" value="CDH_like_cytochrome"/>
    <property type="match status" value="1"/>
</dbReference>
<evidence type="ECO:0000259" key="3">
    <source>
        <dbReference type="Pfam" id="PF16010"/>
    </source>
</evidence>
<feature type="domain" description="Cellobiose dehydrogenase-like cytochrome" evidence="3">
    <location>
        <begin position="124"/>
        <end position="306"/>
    </location>
</feature>
<dbReference type="PANTHER" id="PTHR47797">
    <property type="entry name" value="DEHYDROGENASE, PUTATIVE (AFU_ORTHOLOGUE AFUA_8G05805)-RELATED"/>
    <property type="match status" value="1"/>
</dbReference>
<keyword evidence="2" id="KW-0812">Transmembrane</keyword>
<feature type="region of interest" description="Disordered" evidence="1">
    <location>
        <begin position="550"/>
        <end position="582"/>
    </location>
</feature>
<dbReference type="SUPFAM" id="SSF49344">
    <property type="entry name" value="CBD9-like"/>
    <property type="match status" value="1"/>
</dbReference>
<reference evidence="4" key="1">
    <citation type="submission" date="2023-06" db="EMBL/GenBank/DDBJ databases">
        <title>Genome-scale phylogeny and comparative genomics of the fungal order Sordariales.</title>
        <authorList>
            <consortium name="Lawrence Berkeley National Laboratory"/>
            <person name="Hensen N."/>
            <person name="Bonometti L."/>
            <person name="Westerberg I."/>
            <person name="Brannstrom I.O."/>
            <person name="Guillou S."/>
            <person name="Cros-Aarteil S."/>
            <person name="Calhoun S."/>
            <person name="Haridas S."/>
            <person name="Kuo A."/>
            <person name="Mondo S."/>
            <person name="Pangilinan J."/>
            <person name="Riley R."/>
            <person name="Labutti K."/>
            <person name="Andreopoulos B."/>
            <person name="Lipzen A."/>
            <person name="Chen C."/>
            <person name="Yanf M."/>
            <person name="Daum C."/>
            <person name="Ng V."/>
            <person name="Clum A."/>
            <person name="Steindorff A."/>
            <person name="Ohm R."/>
            <person name="Martin F."/>
            <person name="Silar P."/>
            <person name="Natvig D."/>
            <person name="Lalanne C."/>
            <person name="Gautier V."/>
            <person name="Ament-Velasquez S.L."/>
            <person name="Kruys A."/>
            <person name="Hutchinson M.I."/>
            <person name="Powell A.J."/>
            <person name="Barry K."/>
            <person name="Miller A.N."/>
            <person name="Grigoriev I.V."/>
            <person name="Debuchy R."/>
            <person name="Gladieux P."/>
            <person name="Thoren M.H."/>
            <person name="Johannesson H."/>
        </authorList>
    </citation>
    <scope>NUCLEOTIDE SEQUENCE</scope>
    <source>
        <strain evidence="4">SMH4607-1</strain>
    </source>
</reference>
<protein>
    <recommendedName>
        <fullName evidence="3">Cellobiose dehydrogenase-like cytochrome domain-containing protein</fullName>
    </recommendedName>
</protein>
<gene>
    <name evidence="4" type="ORF">B0H67DRAFT_594571</name>
</gene>
<dbReference type="Pfam" id="PF16010">
    <property type="entry name" value="CDH-cyt"/>
    <property type="match status" value="1"/>
</dbReference>
<comment type="caution">
    <text evidence="4">The sequence shown here is derived from an EMBL/GenBank/DDBJ whole genome shotgun (WGS) entry which is preliminary data.</text>
</comment>
<keyword evidence="5" id="KW-1185">Reference proteome</keyword>
<keyword evidence="2" id="KW-1133">Transmembrane helix</keyword>
<feature type="transmembrane region" description="Helical" evidence="2">
    <location>
        <begin position="424"/>
        <end position="442"/>
    </location>
</feature>
<dbReference type="PANTHER" id="PTHR47797:SF3">
    <property type="entry name" value="CYTOCHROME B561 DOMAIN-CONTAINING PROTEIN"/>
    <property type="match status" value="1"/>
</dbReference>
<dbReference type="InterPro" id="IPR015920">
    <property type="entry name" value="Cellobiose_DH-like_cyt"/>
</dbReference>